<dbReference type="InterPro" id="IPR036390">
    <property type="entry name" value="WH_DNA-bd_sf"/>
</dbReference>
<dbReference type="FunFam" id="1.10.10.10:FF:000001">
    <property type="entry name" value="LysR family transcriptional regulator"/>
    <property type="match status" value="1"/>
</dbReference>
<keyword evidence="3" id="KW-0238">DNA-binding</keyword>
<evidence type="ECO:0000256" key="1">
    <source>
        <dbReference type="ARBA" id="ARBA00009437"/>
    </source>
</evidence>
<keyword evidence="7" id="KW-1185">Reference proteome</keyword>
<evidence type="ECO:0000256" key="2">
    <source>
        <dbReference type="ARBA" id="ARBA00023015"/>
    </source>
</evidence>
<dbReference type="InterPro" id="IPR036388">
    <property type="entry name" value="WH-like_DNA-bd_sf"/>
</dbReference>
<accession>A0A0R0AI47</accession>
<dbReference type="InterPro" id="IPR005119">
    <property type="entry name" value="LysR_subst-bd"/>
</dbReference>
<dbReference type="AlphaFoldDB" id="A0A0R0AI47"/>
<dbReference type="PANTHER" id="PTHR30419:SF2">
    <property type="entry name" value="LYSR FAMILY TRANSCRIPTIONAL REGULATOR"/>
    <property type="match status" value="1"/>
</dbReference>
<sequence length="298" mass="31392">MHFDLTDLRLFVAVADAGSITAGASASALSLAAASARLRQLEDQAGVDLLERGRRGVQLTPAGRALLRHARRIGGDVARLRGELAEYAAGQRATVRLLANTAALSEWLPERVADFLVAHPSLDLTLVESGSVEAADAVRDAAADLAVIADHATRHGLDDAPLGHDRLVLACARTHRWAQAPSLALTALFDEAFLGLSGDSALQRHLLARAAAAGGRLHWRAHVPGMEALCRMVARGAGVAIVSESAARRSTVADALAIVPLAEDWATRTLWLVARDFAALPVPARQLADWLRATAPAA</sequence>
<dbReference type="Pfam" id="PF03466">
    <property type="entry name" value="LysR_substrate"/>
    <property type="match status" value="1"/>
</dbReference>
<protein>
    <submittedName>
        <fullName evidence="6">LysR family transcriptional regulator</fullName>
    </submittedName>
</protein>
<dbReference type="PROSITE" id="PS50931">
    <property type="entry name" value="HTH_LYSR"/>
    <property type="match status" value="1"/>
</dbReference>
<dbReference type="SUPFAM" id="SSF53850">
    <property type="entry name" value="Periplasmic binding protein-like II"/>
    <property type="match status" value="1"/>
</dbReference>
<dbReference type="Proteomes" id="UP000051802">
    <property type="component" value="Unassembled WGS sequence"/>
</dbReference>
<dbReference type="SUPFAM" id="SSF46785">
    <property type="entry name" value="Winged helix' DNA-binding domain"/>
    <property type="match status" value="1"/>
</dbReference>
<evidence type="ECO:0000313" key="6">
    <source>
        <dbReference type="EMBL" id="KRG40983.1"/>
    </source>
</evidence>
<evidence type="ECO:0000313" key="7">
    <source>
        <dbReference type="Proteomes" id="UP000051802"/>
    </source>
</evidence>
<gene>
    <name evidence="6" type="ORF">ARC20_12155</name>
</gene>
<dbReference type="STRING" id="676599.ARC20_12155"/>
<dbReference type="GO" id="GO:0003677">
    <property type="term" value="F:DNA binding"/>
    <property type="evidence" value="ECO:0007669"/>
    <property type="project" value="UniProtKB-KW"/>
</dbReference>
<reference evidence="6 7" key="1">
    <citation type="submission" date="2015-10" db="EMBL/GenBank/DDBJ databases">
        <title>Genome sequencing and analysis of members of genus Stenotrophomonas.</title>
        <authorList>
            <person name="Patil P.P."/>
            <person name="Midha S."/>
            <person name="Patil P.B."/>
        </authorList>
    </citation>
    <scope>NUCLEOTIDE SEQUENCE [LARGE SCALE GENOMIC DNA]</scope>
    <source>
        <strain evidence="6 7">JCM 16536</strain>
    </source>
</reference>
<keyword evidence="4" id="KW-0804">Transcription</keyword>
<dbReference type="EMBL" id="LLXU01000092">
    <property type="protein sequence ID" value="KRG40983.1"/>
    <property type="molecule type" value="Genomic_DNA"/>
</dbReference>
<dbReference type="InterPro" id="IPR000847">
    <property type="entry name" value="LysR_HTH_N"/>
</dbReference>
<dbReference type="Gene3D" id="3.40.190.10">
    <property type="entry name" value="Periplasmic binding protein-like II"/>
    <property type="match status" value="2"/>
</dbReference>
<dbReference type="Gene3D" id="1.10.10.10">
    <property type="entry name" value="Winged helix-like DNA-binding domain superfamily/Winged helix DNA-binding domain"/>
    <property type="match status" value="1"/>
</dbReference>
<evidence type="ECO:0000256" key="3">
    <source>
        <dbReference type="ARBA" id="ARBA00023125"/>
    </source>
</evidence>
<dbReference type="Pfam" id="PF00126">
    <property type="entry name" value="HTH_1"/>
    <property type="match status" value="1"/>
</dbReference>
<evidence type="ECO:0000259" key="5">
    <source>
        <dbReference type="PROSITE" id="PS50931"/>
    </source>
</evidence>
<name>A0A0R0AI47_9GAMM</name>
<dbReference type="RefSeq" id="WP_057647379.1">
    <property type="nucleotide sequence ID" value="NZ_LLXU01000092.1"/>
</dbReference>
<dbReference type="GO" id="GO:0003700">
    <property type="term" value="F:DNA-binding transcription factor activity"/>
    <property type="evidence" value="ECO:0007669"/>
    <property type="project" value="InterPro"/>
</dbReference>
<comment type="similarity">
    <text evidence="1">Belongs to the LysR transcriptional regulatory family.</text>
</comment>
<dbReference type="InterPro" id="IPR050950">
    <property type="entry name" value="HTH-type_LysR_regulators"/>
</dbReference>
<proteinExistence type="inferred from homology"/>
<dbReference type="GO" id="GO:0005829">
    <property type="term" value="C:cytosol"/>
    <property type="evidence" value="ECO:0007669"/>
    <property type="project" value="TreeGrafter"/>
</dbReference>
<dbReference type="OrthoDB" id="9785974at2"/>
<comment type="caution">
    <text evidence="6">The sequence shown here is derived from an EMBL/GenBank/DDBJ whole genome shotgun (WGS) entry which is preliminary data.</text>
</comment>
<dbReference type="PANTHER" id="PTHR30419">
    <property type="entry name" value="HTH-TYPE TRANSCRIPTIONAL REGULATOR YBHD"/>
    <property type="match status" value="1"/>
</dbReference>
<keyword evidence="2" id="KW-0805">Transcription regulation</keyword>
<organism evidence="6 7">
    <name type="scientific">Stenotrophomonas panacihumi</name>
    <dbReference type="NCBI Taxonomy" id="676599"/>
    <lineage>
        <taxon>Bacteria</taxon>
        <taxon>Pseudomonadati</taxon>
        <taxon>Pseudomonadota</taxon>
        <taxon>Gammaproteobacteria</taxon>
        <taxon>Lysobacterales</taxon>
        <taxon>Lysobacteraceae</taxon>
        <taxon>Stenotrophomonas</taxon>
    </lineage>
</organism>
<evidence type="ECO:0000256" key="4">
    <source>
        <dbReference type="ARBA" id="ARBA00023163"/>
    </source>
</evidence>
<feature type="domain" description="HTH lysR-type" evidence="5">
    <location>
        <begin position="3"/>
        <end position="60"/>
    </location>
</feature>